<dbReference type="RefSeq" id="WP_218096259.1">
    <property type="nucleotide sequence ID" value="NZ_CAJVAS010000076.1"/>
</dbReference>
<evidence type="ECO:0000313" key="2">
    <source>
        <dbReference type="Proteomes" id="UP000693672"/>
    </source>
</evidence>
<keyword evidence="2" id="KW-1185">Reference proteome</keyword>
<dbReference type="EMBL" id="CAJVAS010000076">
    <property type="protein sequence ID" value="CAG7652731.1"/>
    <property type="molecule type" value="Genomic_DNA"/>
</dbReference>
<protein>
    <recommendedName>
        <fullName evidence="3">CCA-adding enzyme C-terminal domain-containing protein</fullName>
    </recommendedName>
</protein>
<reference evidence="1" key="1">
    <citation type="submission" date="2021-06" db="EMBL/GenBank/DDBJ databases">
        <authorList>
            <person name="Criscuolo A."/>
        </authorList>
    </citation>
    <scope>NUCLEOTIDE SEQUENCE</scope>
    <source>
        <strain evidence="1">CIP111600</strain>
    </source>
</reference>
<evidence type="ECO:0008006" key="3">
    <source>
        <dbReference type="Google" id="ProtNLM"/>
    </source>
</evidence>
<proteinExistence type="predicted"/>
<dbReference type="Proteomes" id="UP000693672">
    <property type="component" value="Unassembled WGS sequence"/>
</dbReference>
<dbReference type="AlphaFoldDB" id="A0A916K8K2"/>
<evidence type="ECO:0000313" key="1">
    <source>
        <dbReference type="EMBL" id="CAG7652731.1"/>
    </source>
</evidence>
<organism evidence="1 2">
    <name type="scientific">Paenibacillus solanacearum</name>
    <dbReference type="NCBI Taxonomy" id="2048548"/>
    <lineage>
        <taxon>Bacteria</taxon>
        <taxon>Bacillati</taxon>
        <taxon>Bacillota</taxon>
        <taxon>Bacilli</taxon>
        <taxon>Bacillales</taxon>
        <taxon>Paenibacillaceae</taxon>
        <taxon>Paenibacillus</taxon>
    </lineage>
</organism>
<accession>A0A916K8K2</accession>
<name>A0A916K8K2_9BACL</name>
<gene>
    <name evidence="1" type="ORF">PAESOLCIP111_06613</name>
</gene>
<comment type="caution">
    <text evidence="1">The sequence shown here is derived from an EMBL/GenBank/DDBJ whole genome shotgun (WGS) entry which is preliminary data.</text>
</comment>
<sequence>MNLLHRSAPEHLMYDIFRKVDEIDRICYSLNEDKIFGTVSVTMPKFTPAELGFIRTVSWFYVLYFELGKVSIDYFNNLISVYDNTLEKYISHVHTIHQLRTYLQHNLDPNKQQNKSIQKYCEGWLSTKCNTAVPATDDHWFSCLIELLQEACSYLDALAFCIRSIEQDESKETILTNWSSRKSRYHPPHQFDQLISVVANDMGKDYLDTERFRKRYYPEWATHFQNCKANYIFEVEARKLIESALLADTPSILPITGKTIMEFFDIPPGPRVGEILQIAKSIYAKEQCSAQELLNQLKEKL</sequence>